<evidence type="ECO:0000313" key="1">
    <source>
        <dbReference type="EMBL" id="AYV78906.1"/>
    </source>
</evidence>
<name>A0A3G4ZVJ5_9VIRU</name>
<gene>
    <name evidence="1" type="ORF">Edafosvirus47_2</name>
</gene>
<reference evidence="1" key="1">
    <citation type="submission" date="2018-10" db="EMBL/GenBank/DDBJ databases">
        <title>Hidden diversity of soil giant viruses.</title>
        <authorList>
            <person name="Schulz F."/>
            <person name="Alteio L."/>
            <person name="Goudeau D."/>
            <person name="Ryan E.M."/>
            <person name="Malmstrom R.R."/>
            <person name="Blanchard J."/>
            <person name="Woyke T."/>
        </authorList>
    </citation>
    <scope>NUCLEOTIDE SEQUENCE</scope>
    <source>
        <strain evidence="1">EDV1</strain>
    </source>
</reference>
<organism evidence="1">
    <name type="scientific">Edafosvirus sp</name>
    <dbReference type="NCBI Taxonomy" id="2487765"/>
    <lineage>
        <taxon>Viruses</taxon>
        <taxon>Varidnaviria</taxon>
        <taxon>Bamfordvirae</taxon>
        <taxon>Nucleocytoviricota</taxon>
        <taxon>Megaviricetes</taxon>
        <taxon>Imitervirales</taxon>
        <taxon>Mimiviridae</taxon>
        <taxon>Klosneuvirinae</taxon>
    </lineage>
</organism>
<dbReference type="EMBL" id="MK072112">
    <property type="protein sequence ID" value="AYV78906.1"/>
    <property type="molecule type" value="Genomic_DNA"/>
</dbReference>
<accession>A0A3G4ZVJ5</accession>
<protein>
    <submittedName>
        <fullName evidence="1">Uncharacterized protein</fullName>
    </submittedName>
</protein>
<proteinExistence type="predicted"/>
<sequence>MKNIDLENKFVFFDTYDYILKNLESYHFNWNDVWKQFMLDFPRLKICINDVKIDDHYSFVRQVMKYNNFKYNTNIDFWLIAILLGTQSSYYLPFVYMKKIYEDIDNDIMLTDSKCDKIINFEFGDIVSITFKATFKLINIKIGNITSYINTNMILMTYLENKTKLQMLNKSSLLLWNTHESLNELLQEPVHLCYQ</sequence>